<accession>A0A5P1X367</accession>
<evidence type="ECO:0000313" key="4">
    <source>
        <dbReference type="Proteomes" id="UP000325295"/>
    </source>
</evidence>
<dbReference type="PROSITE" id="PS51257">
    <property type="entry name" value="PROKAR_LIPOPROTEIN"/>
    <property type="match status" value="1"/>
</dbReference>
<dbReference type="KEGG" id="lnn:F0161_02045"/>
<dbReference type="RefSeq" id="WP_150203477.1">
    <property type="nucleotide sequence ID" value="NZ_CP043939.1"/>
</dbReference>
<proteinExistence type="predicted"/>
<dbReference type="OrthoDB" id="2262426at2"/>
<feature type="signal peptide" evidence="2">
    <location>
        <begin position="1"/>
        <end position="18"/>
    </location>
</feature>
<name>A0A5P1X367_9LACO</name>
<evidence type="ECO:0000256" key="2">
    <source>
        <dbReference type="SAM" id="SignalP"/>
    </source>
</evidence>
<dbReference type="AlphaFoldDB" id="A0A5P1X367"/>
<organism evidence="3 4">
    <name type="scientific">Paucilactobacillus nenjiangensis</name>
    <dbReference type="NCBI Taxonomy" id="1296540"/>
    <lineage>
        <taxon>Bacteria</taxon>
        <taxon>Bacillati</taxon>
        <taxon>Bacillota</taxon>
        <taxon>Bacilli</taxon>
        <taxon>Lactobacillales</taxon>
        <taxon>Lactobacillaceae</taxon>
        <taxon>Paucilactobacillus</taxon>
    </lineage>
</organism>
<keyword evidence="4" id="KW-1185">Reference proteome</keyword>
<keyword evidence="2" id="KW-0732">Signal</keyword>
<reference evidence="3 4" key="1">
    <citation type="submission" date="2019-09" db="EMBL/GenBank/DDBJ databases">
        <title>Complete Genome Sequence of Lactobacillus nenjiangensis SH-Y15, isolated from sauerkraut.</title>
        <authorList>
            <person name="Yang H."/>
        </authorList>
    </citation>
    <scope>NUCLEOTIDE SEQUENCE [LARGE SCALE GENOMIC DNA]</scope>
    <source>
        <strain evidence="3 4">SH-Y15</strain>
    </source>
</reference>
<dbReference type="EMBL" id="CP043939">
    <property type="protein sequence ID" value="QER66768.1"/>
    <property type="molecule type" value="Genomic_DNA"/>
</dbReference>
<feature type="region of interest" description="Disordered" evidence="1">
    <location>
        <begin position="20"/>
        <end position="76"/>
    </location>
</feature>
<feature type="chain" id="PRO_5039217669" description="Lipoprotein" evidence="2">
    <location>
        <begin position="19"/>
        <end position="187"/>
    </location>
</feature>
<protein>
    <recommendedName>
        <fullName evidence="5">Lipoprotein</fullName>
    </recommendedName>
</protein>
<evidence type="ECO:0008006" key="5">
    <source>
        <dbReference type="Google" id="ProtNLM"/>
    </source>
</evidence>
<evidence type="ECO:0000256" key="1">
    <source>
        <dbReference type="SAM" id="MobiDB-lite"/>
    </source>
</evidence>
<gene>
    <name evidence="3" type="ORF">F0161_02045</name>
</gene>
<dbReference type="Proteomes" id="UP000325295">
    <property type="component" value="Chromosome"/>
</dbReference>
<sequence>MKKLITIGLSGLLLVSLAGCGNSSSDSSDSSSSSSKLSKVVKDSSSSSKSSSKAASSNSNNNSTSNSTSNSTDTTSLSSTQAINWIAANMGNTVLAEYNTGSTQFTSQDFSYNYNGTSGPAGETDGAVYYQVRENHSSANMQAAGADPNTSSNAGWFRITANGALQYESAANQASNSWTTVSTSYNG</sequence>
<evidence type="ECO:0000313" key="3">
    <source>
        <dbReference type="EMBL" id="QER66768.1"/>
    </source>
</evidence>